<feature type="transmembrane region" description="Helical" evidence="9">
    <location>
        <begin position="122"/>
        <end position="143"/>
    </location>
</feature>
<feature type="transmembrane region" description="Helical" evidence="9">
    <location>
        <begin position="54"/>
        <end position="77"/>
    </location>
</feature>
<dbReference type="EMBL" id="CP004372">
    <property type="protein sequence ID" value="AHM04290.1"/>
    <property type="molecule type" value="Genomic_DNA"/>
</dbReference>
<evidence type="ECO:0000256" key="4">
    <source>
        <dbReference type="ARBA" id="ARBA00022519"/>
    </source>
</evidence>
<proteinExistence type="inferred from homology"/>
<comment type="similarity">
    <text evidence="8">Belongs to the TsuA/YedE (TC 9.B.102) family.</text>
</comment>
<keyword evidence="6 9" id="KW-1133">Transmembrane helix</keyword>
<protein>
    <submittedName>
        <fullName evidence="10">Lipocalin-related protein and Bos/Can/Equ allergen</fullName>
    </submittedName>
</protein>
<dbReference type="GO" id="GO:0005886">
    <property type="term" value="C:plasma membrane"/>
    <property type="evidence" value="ECO:0007669"/>
    <property type="project" value="UniProtKB-SubCell"/>
</dbReference>
<dbReference type="AlphaFoldDB" id="W8SP32"/>
<feature type="transmembrane region" description="Helical" evidence="9">
    <location>
        <begin position="291"/>
        <end position="310"/>
    </location>
</feature>
<accession>W8SP32</accession>
<keyword evidence="3" id="KW-1003">Cell membrane</keyword>
<dbReference type="Pfam" id="PF04143">
    <property type="entry name" value="Sulf_transp"/>
    <property type="match status" value="1"/>
</dbReference>
<name>W8SP32_9RHOB</name>
<evidence type="ECO:0000256" key="5">
    <source>
        <dbReference type="ARBA" id="ARBA00022692"/>
    </source>
</evidence>
<feature type="transmembrane region" description="Helical" evidence="9">
    <location>
        <begin position="89"/>
        <end position="110"/>
    </location>
</feature>
<feature type="transmembrane region" description="Helical" evidence="9">
    <location>
        <begin position="193"/>
        <end position="217"/>
    </location>
</feature>
<evidence type="ECO:0000313" key="11">
    <source>
        <dbReference type="Proteomes" id="UP000019593"/>
    </source>
</evidence>
<gene>
    <name evidence="10" type="ORF">roselon_01933</name>
</gene>
<dbReference type="OrthoDB" id="5342349at2"/>
<comment type="subcellular location">
    <subcellularLocation>
        <location evidence="1">Cell inner membrane</location>
        <topology evidence="1">Multi-pass membrane protein</topology>
    </subcellularLocation>
</comment>
<evidence type="ECO:0000256" key="8">
    <source>
        <dbReference type="ARBA" id="ARBA00035655"/>
    </source>
</evidence>
<evidence type="ECO:0000256" key="9">
    <source>
        <dbReference type="SAM" id="Phobius"/>
    </source>
</evidence>
<organism evidence="10 11">
    <name type="scientific">Roseicyclus elongatus DSM 19469</name>
    <dbReference type="NCBI Taxonomy" id="1294273"/>
    <lineage>
        <taxon>Bacteria</taxon>
        <taxon>Pseudomonadati</taxon>
        <taxon>Pseudomonadota</taxon>
        <taxon>Alphaproteobacteria</taxon>
        <taxon>Rhodobacterales</taxon>
        <taxon>Roseobacteraceae</taxon>
        <taxon>Roseicyclus</taxon>
    </lineage>
</organism>
<feature type="transmembrane region" description="Helical" evidence="9">
    <location>
        <begin position="14"/>
        <end position="33"/>
    </location>
</feature>
<keyword evidence="4" id="KW-0997">Cell inner membrane</keyword>
<keyword evidence="5 9" id="KW-0812">Transmembrane</keyword>
<dbReference type="RefSeq" id="WP_025312093.1">
    <property type="nucleotide sequence ID" value="NZ_CP004372.1"/>
</dbReference>
<dbReference type="PANTHER" id="PTHR30574:SF1">
    <property type="entry name" value="SULPHUR TRANSPORT DOMAIN-CONTAINING PROTEIN"/>
    <property type="match status" value="1"/>
</dbReference>
<reference evidence="10 11" key="1">
    <citation type="submission" date="2013-03" db="EMBL/GenBank/DDBJ databases">
        <authorList>
            <person name="Fiebig A."/>
            <person name="Goeker M."/>
            <person name="Klenk H.-P.P."/>
        </authorList>
    </citation>
    <scope>NUCLEOTIDE SEQUENCE [LARGE SCALE GENOMIC DNA]</scope>
    <source>
        <strain evidence="11">DSM 19469</strain>
    </source>
</reference>
<dbReference type="eggNOG" id="COG2391">
    <property type="taxonomic scope" value="Bacteria"/>
</dbReference>
<dbReference type="STRING" id="1294273.roselon_01933"/>
<sequence length="355" mass="35310">MYETLGLEMSPRAAALWLGLALGLAFGALAQLTQFCLRRAVVGPVEERASARGVWAMALAVSILGTQAAVALGWVSFDAHRFHVSALPVAGITVGGLLFGVGAVLARGCISRLTVLGGAGNLRALTALLVFAVFAHATLQGALAPLRSGLSAMTVDLGAQVGLGALPGGATVWAALLAAAALVVAWRSGAGAWLLAGAALLGTLAPLGWVGTGFVLHDEFDPIALESLSFTKPWADSLFWGVAASLIEPGFGVGLIGGVLAGALVAAIAARRFAWEAFSSPVQMGRTLSGSALMGVGGVLAGGCTVGAGLAGVPTLSVAAILALVSIVAGMWGAGVVEARVGGQPRTDHGAVPAE</sequence>
<keyword evidence="11" id="KW-1185">Reference proteome</keyword>
<dbReference type="HOGENOM" id="CLU_050656_2_0_5"/>
<dbReference type="KEGG" id="red:roselon_01933"/>
<evidence type="ECO:0000313" key="10">
    <source>
        <dbReference type="EMBL" id="AHM04290.1"/>
    </source>
</evidence>
<dbReference type="Proteomes" id="UP000019593">
    <property type="component" value="Chromosome"/>
</dbReference>
<feature type="transmembrane region" description="Helical" evidence="9">
    <location>
        <begin position="163"/>
        <end position="186"/>
    </location>
</feature>
<keyword evidence="7 9" id="KW-0472">Membrane</keyword>
<evidence type="ECO:0000256" key="6">
    <source>
        <dbReference type="ARBA" id="ARBA00022989"/>
    </source>
</evidence>
<keyword evidence="2" id="KW-0813">Transport</keyword>
<evidence type="ECO:0000256" key="1">
    <source>
        <dbReference type="ARBA" id="ARBA00004429"/>
    </source>
</evidence>
<evidence type="ECO:0000256" key="2">
    <source>
        <dbReference type="ARBA" id="ARBA00022448"/>
    </source>
</evidence>
<feature type="transmembrane region" description="Helical" evidence="9">
    <location>
        <begin position="316"/>
        <end position="337"/>
    </location>
</feature>
<dbReference type="InterPro" id="IPR007272">
    <property type="entry name" value="Sulf_transp_TsuA/YedE"/>
</dbReference>
<feature type="transmembrane region" description="Helical" evidence="9">
    <location>
        <begin position="237"/>
        <end position="270"/>
    </location>
</feature>
<evidence type="ECO:0000256" key="3">
    <source>
        <dbReference type="ARBA" id="ARBA00022475"/>
    </source>
</evidence>
<dbReference type="PANTHER" id="PTHR30574">
    <property type="entry name" value="INNER MEMBRANE PROTEIN YEDE"/>
    <property type="match status" value="1"/>
</dbReference>
<evidence type="ECO:0000256" key="7">
    <source>
        <dbReference type="ARBA" id="ARBA00023136"/>
    </source>
</evidence>